<evidence type="ECO:0000256" key="1">
    <source>
        <dbReference type="ARBA" id="ARBA00001286"/>
    </source>
</evidence>
<evidence type="ECO:0000259" key="10">
    <source>
        <dbReference type="Pfam" id="PF01035"/>
    </source>
</evidence>
<keyword evidence="3 9" id="KW-0963">Cytoplasm</keyword>
<evidence type="ECO:0000256" key="9">
    <source>
        <dbReference type="HAMAP-Rule" id="MF_00772"/>
    </source>
</evidence>
<dbReference type="NCBIfam" id="TIGR00589">
    <property type="entry name" value="ogt"/>
    <property type="match status" value="1"/>
</dbReference>
<comment type="function">
    <text evidence="9">Involved in the cellular defense against the biological effects of O6-methylguanine (O6-MeG) and O4-methylthymine (O4-MeT) in DNA. Repairs the methylated nucleobase in DNA by stoichiometrically transferring the methyl group to a cysteine residue in the enzyme. This is a suicide reaction: the enzyme is irreversibly inactivated.</text>
</comment>
<reference evidence="12" key="1">
    <citation type="journal article" date="2016" name="Genome Announc.">
        <title>Draft Genome Sequence of the Syntrophic Lactate-Degrading Bacterium Tepidanaerobacter syntrophicus JLT.</title>
        <authorList>
            <person name="Matsuura N."/>
            <person name="Ohashi A."/>
            <person name="Tourlousse D.M."/>
            <person name="Sekiguchi Y."/>
        </authorList>
    </citation>
    <scope>NUCLEOTIDE SEQUENCE [LARGE SCALE GENOMIC DNA]</scope>
    <source>
        <strain evidence="12">JL</strain>
    </source>
</reference>
<comment type="miscellaneous">
    <text evidence="9">This enzyme catalyzes only one turnover and therefore is not strictly catalytic. According to one definition, an enzyme is a biocatalyst that acts repeatedly and over many reaction cycles.</text>
</comment>
<dbReference type="Proteomes" id="UP000062160">
    <property type="component" value="Unassembled WGS sequence"/>
</dbReference>
<evidence type="ECO:0000256" key="2">
    <source>
        <dbReference type="ARBA" id="ARBA00008711"/>
    </source>
</evidence>
<evidence type="ECO:0000259" key="11">
    <source>
        <dbReference type="Pfam" id="PF02870"/>
    </source>
</evidence>
<gene>
    <name evidence="12" type="ORF">TSYNT_169</name>
</gene>
<dbReference type="HAMAP" id="MF_00772">
    <property type="entry name" value="OGT"/>
    <property type="match status" value="1"/>
</dbReference>
<keyword evidence="5 9" id="KW-0808">Transferase</keyword>
<dbReference type="FunFam" id="1.10.10.10:FF:000214">
    <property type="entry name" value="Methylated-DNA--protein-cysteine methyltransferase"/>
    <property type="match status" value="1"/>
</dbReference>
<dbReference type="EC" id="2.1.1.63" evidence="9"/>
<organism evidence="12">
    <name type="scientific">Tepidanaerobacter syntrophicus</name>
    <dbReference type="NCBI Taxonomy" id="224999"/>
    <lineage>
        <taxon>Bacteria</taxon>
        <taxon>Bacillati</taxon>
        <taxon>Bacillota</taxon>
        <taxon>Clostridia</taxon>
        <taxon>Thermosediminibacterales</taxon>
        <taxon>Tepidanaerobacteraceae</taxon>
        <taxon>Tepidanaerobacter</taxon>
    </lineage>
</organism>
<proteinExistence type="inferred from homology"/>
<dbReference type="PROSITE" id="PS00374">
    <property type="entry name" value="MGMT"/>
    <property type="match status" value="1"/>
</dbReference>
<comment type="subcellular location">
    <subcellularLocation>
        <location evidence="9">Cytoplasm</location>
    </subcellularLocation>
</comment>
<dbReference type="SUPFAM" id="SSF46767">
    <property type="entry name" value="Methylated DNA-protein cysteine methyltransferase, C-terminal domain"/>
    <property type="match status" value="1"/>
</dbReference>
<accession>A0A0U9HE04</accession>
<dbReference type="GO" id="GO:0005737">
    <property type="term" value="C:cytoplasm"/>
    <property type="evidence" value="ECO:0007669"/>
    <property type="project" value="UniProtKB-SubCell"/>
</dbReference>
<feature type="domain" description="Methylated-DNA-[protein]-cysteine S-methyltransferase DNA binding" evidence="10">
    <location>
        <begin position="71"/>
        <end position="151"/>
    </location>
</feature>
<evidence type="ECO:0000256" key="3">
    <source>
        <dbReference type="ARBA" id="ARBA00022490"/>
    </source>
</evidence>
<dbReference type="PANTHER" id="PTHR10815:SF12">
    <property type="entry name" value="METHYLATED-DNA--PROTEIN-CYSTEINE METHYLTRANSFERASE, INDUCIBLE"/>
    <property type="match status" value="1"/>
</dbReference>
<dbReference type="Gene3D" id="3.30.160.70">
    <property type="entry name" value="Methylated DNA-protein cysteine methyltransferase domain"/>
    <property type="match status" value="1"/>
</dbReference>
<dbReference type="CDD" id="cd06445">
    <property type="entry name" value="ATase"/>
    <property type="match status" value="1"/>
</dbReference>
<feature type="domain" description="Methylguanine DNA methyltransferase ribonuclease-like" evidence="11">
    <location>
        <begin position="2"/>
        <end position="67"/>
    </location>
</feature>
<keyword evidence="7 9" id="KW-0234">DNA repair</keyword>
<name>A0A0U9HE04_9FIRM</name>
<dbReference type="SUPFAM" id="SSF53155">
    <property type="entry name" value="Methylated DNA-protein cysteine methyltransferase domain"/>
    <property type="match status" value="1"/>
</dbReference>
<dbReference type="InterPro" id="IPR001497">
    <property type="entry name" value="MethylDNA_cys_MeTrfase_AS"/>
</dbReference>
<evidence type="ECO:0000256" key="6">
    <source>
        <dbReference type="ARBA" id="ARBA00022763"/>
    </source>
</evidence>
<dbReference type="AlphaFoldDB" id="A0A0U9HE04"/>
<keyword evidence="13" id="KW-1185">Reference proteome</keyword>
<dbReference type="EMBL" id="DF976995">
    <property type="protein sequence ID" value="GAQ24084.1"/>
    <property type="molecule type" value="Genomic_DNA"/>
</dbReference>
<protein>
    <recommendedName>
        <fullName evidence="9">Methylated-DNA--protein-cysteine methyltransferase</fullName>
        <ecNumber evidence="9">2.1.1.63</ecNumber>
    </recommendedName>
    <alternativeName>
        <fullName evidence="9">6-O-methylguanine-DNA methyltransferase</fullName>
        <shortName evidence="9">MGMT</shortName>
    </alternativeName>
    <alternativeName>
        <fullName evidence="9">O-6-methylguanine-DNA-alkyltransferase</fullName>
    </alternativeName>
</protein>
<feature type="active site" description="Nucleophile; methyl group acceptor" evidence="9">
    <location>
        <position position="122"/>
    </location>
</feature>
<keyword evidence="4 9" id="KW-0489">Methyltransferase</keyword>
<dbReference type="OrthoDB" id="9789813at2"/>
<comment type="catalytic activity">
    <reaction evidence="8 9">
        <text>a 6-O-methyl-2'-deoxyguanosine in DNA + L-cysteinyl-[protein] = S-methyl-L-cysteinyl-[protein] + a 2'-deoxyguanosine in DNA</text>
        <dbReference type="Rhea" id="RHEA:24000"/>
        <dbReference type="Rhea" id="RHEA-COMP:10131"/>
        <dbReference type="Rhea" id="RHEA-COMP:10132"/>
        <dbReference type="Rhea" id="RHEA-COMP:11367"/>
        <dbReference type="Rhea" id="RHEA-COMP:11368"/>
        <dbReference type="ChEBI" id="CHEBI:29950"/>
        <dbReference type="ChEBI" id="CHEBI:82612"/>
        <dbReference type="ChEBI" id="CHEBI:85445"/>
        <dbReference type="ChEBI" id="CHEBI:85448"/>
        <dbReference type="EC" id="2.1.1.63"/>
    </reaction>
</comment>
<dbReference type="InterPro" id="IPR023546">
    <property type="entry name" value="MGMT"/>
</dbReference>
<dbReference type="InterPro" id="IPR036388">
    <property type="entry name" value="WH-like_DNA-bd_sf"/>
</dbReference>
<evidence type="ECO:0000256" key="8">
    <source>
        <dbReference type="ARBA" id="ARBA00049348"/>
    </source>
</evidence>
<dbReference type="Gene3D" id="1.10.10.10">
    <property type="entry name" value="Winged helix-like DNA-binding domain superfamily/Winged helix DNA-binding domain"/>
    <property type="match status" value="1"/>
</dbReference>
<dbReference type="STRING" id="224999.GCA_001485475_00067"/>
<evidence type="ECO:0000256" key="5">
    <source>
        <dbReference type="ARBA" id="ARBA00022679"/>
    </source>
</evidence>
<dbReference type="GO" id="GO:0003908">
    <property type="term" value="F:methylated-DNA-[protein]-cysteine S-methyltransferase activity"/>
    <property type="evidence" value="ECO:0007669"/>
    <property type="project" value="UniProtKB-UniRule"/>
</dbReference>
<keyword evidence="6 9" id="KW-0227">DNA damage</keyword>
<evidence type="ECO:0000256" key="4">
    <source>
        <dbReference type="ARBA" id="ARBA00022603"/>
    </source>
</evidence>
<evidence type="ECO:0000256" key="7">
    <source>
        <dbReference type="ARBA" id="ARBA00023204"/>
    </source>
</evidence>
<dbReference type="PANTHER" id="PTHR10815">
    <property type="entry name" value="METHYLATED-DNA--PROTEIN-CYSTEINE METHYLTRANSFERASE"/>
    <property type="match status" value="1"/>
</dbReference>
<dbReference type="InterPro" id="IPR036631">
    <property type="entry name" value="MGMT_N_sf"/>
</dbReference>
<dbReference type="InterPro" id="IPR014048">
    <property type="entry name" value="MethylDNA_cys_MeTrfase_DNA-bd"/>
</dbReference>
<dbReference type="GO" id="GO:0032259">
    <property type="term" value="P:methylation"/>
    <property type="evidence" value="ECO:0007669"/>
    <property type="project" value="UniProtKB-KW"/>
</dbReference>
<sequence length="156" mass="17487">MHLAVSEKGLCYILWPNKQFKILEEWTTKYFSKSTLIYNQRKIEPYKAQIEEYFKGQRRVFDIPLDLKGTDFQISVWEALLNIPYGTTKTYSQVAAEIGRPKATRAVGGAIGANPVSIVVPCHRVIGKDGSLTGFGGGLEIKKKLLKLEGISSNKH</sequence>
<comment type="catalytic activity">
    <reaction evidence="1 9">
        <text>a 4-O-methyl-thymidine in DNA + L-cysteinyl-[protein] = a thymidine in DNA + S-methyl-L-cysteinyl-[protein]</text>
        <dbReference type="Rhea" id="RHEA:53428"/>
        <dbReference type="Rhea" id="RHEA-COMP:10131"/>
        <dbReference type="Rhea" id="RHEA-COMP:10132"/>
        <dbReference type="Rhea" id="RHEA-COMP:13555"/>
        <dbReference type="Rhea" id="RHEA-COMP:13556"/>
        <dbReference type="ChEBI" id="CHEBI:29950"/>
        <dbReference type="ChEBI" id="CHEBI:82612"/>
        <dbReference type="ChEBI" id="CHEBI:137386"/>
        <dbReference type="ChEBI" id="CHEBI:137387"/>
        <dbReference type="EC" id="2.1.1.63"/>
    </reaction>
</comment>
<dbReference type="GO" id="GO:0006307">
    <property type="term" value="P:DNA alkylation repair"/>
    <property type="evidence" value="ECO:0007669"/>
    <property type="project" value="UniProtKB-UniRule"/>
</dbReference>
<dbReference type="Pfam" id="PF02870">
    <property type="entry name" value="Methyltransf_1N"/>
    <property type="match status" value="1"/>
</dbReference>
<evidence type="ECO:0000313" key="12">
    <source>
        <dbReference type="EMBL" id="GAQ24084.1"/>
    </source>
</evidence>
<dbReference type="Pfam" id="PF01035">
    <property type="entry name" value="DNA_binding_1"/>
    <property type="match status" value="1"/>
</dbReference>
<evidence type="ECO:0000313" key="13">
    <source>
        <dbReference type="Proteomes" id="UP000062160"/>
    </source>
</evidence>
<comment type="similarity">
    <text evidence="2 9">Belongs to the MGMT family.</text>
</comment>
<dbReference type="InterPro" id="IPR008332">
    <property type="entry name" value="MethylG_MeTrfase_N"/>
</dbReference>
<dbReference type="InterPro" id="IPR036217">
    <property type="entry name" value="MethylDNA_cys_MeTrfase_DNAb"/>
</dbReference>